<name>Q7U5X4_PARMW</name>
<dbReference type="AlphaFoldDB" id="Q7U5X4"/>
<keyword evidence="2" id="KW-1185">Reference proteome</keyword>
<organism evidence="1 2">
    <name type="scientific">Parasynechococcus marenigrum (strain WH8102)</name>
    <dbReference type="NCBI Taxonomy" id="84588"/>
    <lineage>
        <taxon>Bacteria</taxon>
        <taxon>Bacillati</taxon>
        <taxon>Cyanobacteriota</taxon>
        <taxon>Cyanophyceae</taxon>
        <taxon>Synechococcales</taxon>
        <taxon>Prochlorococcaceae</taxon>
        <taxon>Parasynechococcus</taxon>
        <taxon>Parasynechococcus marenigrum</taxon>
    </lineage>
</organism>
<accession>Q7U5X4</accession>
<dbReference type="KEGG" id="syw:SYNW1567"/>
<evidence type="ECO:0000313" key="1">
    <source>
        <dbReference type="EMBL" id="CAE08082.1"/>
    </source>
</evidence>
<reference evidence="1 2" key="1">
    <citation type="journal article" date="2003" name="Nature">
        <title>The genome of a motile marine Synechococcus.</title>
        <authorList>
            <person name="Palenik B."/>
            <person name="Brahamsha B."/>
            <person name="Larimer F."/>
            <person name="Land M."/>
            <person name="Hauser L."/>
            <person name="Chain P."/>
            <person name="Lamerdin J."/>
            <person name="Regala W."/>
            <person name="Allen E.A."/>
            <person name="McCarren J."/>
            <person name="Paulsen I."/>
            <person name="Dufresne A."/>
            <person name="Partensky F."/>
            <person name="Webb E."/>
            <person name="Waterbury J."/>
        </authorList>
    </citation>
    <scope>NUCLEOTIDE SEQUENCE [LARGE SCALE GENOMIC DNA]</scope>
    <source>
        <strain evidence="1 2">WH8102</strain>
    </source>
</reference>
<dbReference type="STRING" id="84588.SYNW1567"/>
<proteinExistence type="predicted"/>
<gene>
    <name evidence="1" type="ordered locus">SYNW1567</name>
</gene>
<sequence length="114" mass="12292">MWLIPDSPYGLQGFLPHLAGYVGGHQHSSECARSTKALSSFGVVASFYGIACSPPNRPSEQIAVVQDAGCNSSNAKGDYQSEKVGHDLFAVEELQSRIDDHGKDDVVEQSPEDR</sequence>
<dbReference type="Proteomes" id="UP000001422">
    <property type="component" value="Chromosome"/>
</dbReference>
<dbReference type="EMBL" id="BX569693">
    <property type="protein sequence ID" value="CAE08082.1"/>
    <property type="molecule type" value="Genomic_DNA"/>
</dbReference>
<dbReference type="HOGENOM" id="CLU_2119940_0_0_3"/>
<protein>
    <submittedName>
        <fullName evidence="1">Uncharacterized protein</fullName>
    </submittedName>
</protein>
<evidence type="ECO:0000313" key="2">
    <source>
        <dbReference type="Proteomes" id="UP000001422"/>
    </source>
</evidence>